<reference evidence="7" key="1">
    <citation type="journal article" date="2019" name="Int. J. Syst. Evol. Microbiol.">
        <title>The Global Catalogue of Microorganisms (GCM) 10K type strain sequencing project: providing services to taxonomists for standard genome sequencing and annotation.</title>
        <authorList>
            <consortium name="The Broad Institute Genomics Platform"/>
            <consortium name="The Broad Institute Genome Sequencing Center for Infectious Disease"/>
            <person name="Wu L."/>
            <person name="Ma J."/>
        </authorList>
    </citation>
    <scope>NUCLEOTIDE SEQUENCE [LARGE SCALE GENOMIC DNA]</scope>
    <source>
        <strain evidence="7">CGMCC 4.7329</strain>
    </source>
</reference>
<accession>A0ABQ2KEW6</accession>
<feature type="domain" description="TauD/TfdA-like" evidence="5">
    <location>
        <begin position="248"/>
        <end position="305"/>
    </location>
</feature>
<dbReference type="RefSeq" id="WP_189028663.1">
    <property type="nucleotide sequence ID" value="NZ_BMNE01000003.1"/>
</dbReference>
<dbReference type="Pfam" id="PF02668">
    <property type="entry name" value="TauD"/>
    <property type="match status" value="1"/>
</dbReference>
<organism evidence="6 7">
    <name type="scientific">Nocardia rhizosphaerihabitans</name>
    <dbReference type="NCBI Taxonomy" id="1691570"/>
    <lineage>
        <taxon>Bacteria</taxon>
        <taxon>Bacillati</taxon>
        <taxon>Actinomycetota</taxon>
        <taxon>Actinomycetes</taxon>
        <taxon>Mycobacteriales</taxon>
        <taxon>Nocardiaceae</taxon>
        <taxon>Nocardia</taxon>
    </lineage>
</organism>
<evidence type="ECO:0000313" key="6">
    <source>
        <dbReference type="EMBL" id="GGN81368.1"/>
    </source>
</evidence>
<evidence type="ECO:0000313" key="7">
    <source>
        <dbReference type="Proteomes" id="UP000658127"/>
    </source>
</evidence>
<dbReference type="PIRSF" id="PIRSF019543">
    <property type="entry name" value="Clavaminate_syn"/>
    <property type="match status" value="1"/>
</dbReference>
<evidence type="ECO:0000256" key="2">
    <source>
        <dbReference type="ARBA" id="ARBA00022723"/>
    </source>
</evidence>
<keyword evidence="7" id="KW-1185">Reference proteome</keyword>
<comment type="caution">
    <text evidence="6">The sequence shown here is derived from an EMBL/GenBank/DDBJ whole genome shotgun (WGS) entry which is preliminary data.</text>
</comment>
<dbReference type="SUPFAM" id="SSF51197">
    <property type="entry name" value="Clavaminate synthase-like"/>
    <property type="match status" value="1"/>
</dbReference>
<comment type="similarity">
    <text evidence="1">Belongs to the clavaminate synthase family.</text>
</comment>
<dbReference type="InterPro" id="IPR003819">
    <property type="entry name" value="TauD/TfdA-like"/>
</dbReference>
<dbReference type="Proteomes" id="UP000658127">
    <property type="component" value="Unassembled WGS sequence"/>
</dbReference>
<name>A0ABQ2KEW6_9NOCA</name>
<keyword evidence="4" id="KW-0408">Iron</keyword>
<evidence type="ECO:0000256" key="1">
    <source>
        <dbReference type="ARBA" id="ARBA00008425"/>
    </source>
</evidence>
<proteinExistence type="inferred from homology"/>
<gene>
    <name evidence="6" type="ORF">GCM10011610_31710</name>
</gene>
<evidence type="ECO:0000259" key="5">
    <source>
        <dbReference type="Pfam" id="PF02668"/>
    </source>
</evidence>
<dbReference type="EMBL" id="BMNE01000003">
    <property type="protein sequence ID" value="GGN81368.1"/>
    <property type="molecule type" value="Genomic_DNA"/>
</dbReference>
<dbReference type="InterPro" id="IPR042098">
    <property type="entry name" value="TauD-like_sf"/>
</dbReference>
<protein>
    <submittedName>
        <fullName evidence="6">L-asparagine oxygenase</fullName>
    </submittedName>
</protein>
<dbReference type="InterPro" id="IPR014503">
    <property type="entry name" value="Clavaminate_syn-like"/>
</dbReference>
<sequence length="327" mass="35642">MHENTDTVDFADLELTPIDTTEIDRIARTLCTGDQDRVDDPAWVARARHSWDALPLRLRRGVRQFRRHSGPLGSLVIHGLPVDETMLPATPSTADSVQRAAVVSAAVLTMIACGLGDPAAYLAEKSGALVQDVVPVRGKESFSGNAGSVLLTFHNENAFHLHEPDYVLLLCLRADHDRIAGLRTACIRQALPLLSAAARETLFAPEFITAPPPSFPSDNAVRSPQPLLSGAVDDPDIRMATIATTALTPRAEAALTEFGRACNSVARTTVLTPGDLAIIDNRVTVHGRTAFQPRYDGADRWVQRTFAIADLRRSRDHRPHDGYILTR</sequence>
<dbReference type="Gene3D" id="3.60.130.10">
    <property type="entry name" value="Clavaminate synthase-like"/>
    <property type="match status" value="1"/>
</dbReference>
<keyword evidence="3" id="KW-0560">Oxidoreductase</keyword>
<evidence type="ECO:0000256" key="3">
    <source>
        <dbReference type="ARBA" id="ARBA00023002"/>
    </source>
</evidence>
<evidence type="ECO:0000256" key="4">
    <source>
        <dbReference type="ARBA" id="ARBA00023004"/>
    </source>
</evidence>
<keyword evidence="2" id="KW-0479">Metal-binding</keyword>